<accession>A0AAE6JL34</accession>
<evidence type="ECO:0000313" key="5">
    <source>
        <dbReference type="Proteomes" id="UP000250557"/>
    </source>
</evidence>
<evidence type="ECO:0000313" key="4">
    <source>
        <dbReference type="EMBL" id="QTE50943.1"/>
    </source>
</evidence>
<dbReference type="Proteomes" id="UP000663940">
    <property type="component" value="Chromosome"/>
</dbReference>
<dbReference type="Gene3D" id="2.60.120.1130">
    <property type="match status" value="1"/>
</dbReference>
<dbReference type="EMBL" id="CP043451">
    <property type="protein sequence ID" value="QEM06527.1"/>
    <property type="molecule type" value="Genomic_DNA"/>
</dbReference>
<sequence length="660" mass="76284">MNRLLLLLGAALFALPVNAQKKTETPSKVLPFGKIEIADLEMTKCDFEPDANAEVLFNKGDVYYDSSFDISGEYHKRIKIFNDNGKDEANIRIEYYGGNRLEYITDVQAETINLVNGKPEITKLDKKLIYTQTIDKVRNAIVFSMPNVKAGSVIEYKYKYHTVSISNFPSWDFQQKIPVRYSELDTSIPDLLYFRTVNHVWMPYSKATHDSEARTMPGTNPLSYNDEKDFRVMENIPSLHDEPYMRSYTDNIMSLQFNLTSVKSSYGFYKSYSDTWAKVGGIIADDDDFGGQLKRKLKDEEPIITKAKTFKTDDEKIAYVFNQVKNLMKWDGVDRWYTNDGTYRAWEKKTGNSAEVNIILYHLLKQSGIKEIYPMIVSTREHGKVNRFNTSLSQFNRAVVYIPVDSTKEYILDATNKYNLYNETPDILLNSSGLYIDKQANTYDMLYITKESPARQVVMINADIKADSKMTGTADISSFSYHKISSVERYKTDGEKKYIDYIKANDNNLKISSLKMRDMESDTLPLVQNIAFDLELTGSDGTYIYFNPNLFTPIRTNPFLSEKRATDIDFGHRNRYEINGTYKIPAGYKIDALPKSIRMVMPDQSISLKRFIAEQDGMIVVRYVISYEKAFYEKESYPELREFYKQMQDMLTEQIVLKKA</sequence>
<keyword evidence="1" id="KW-0732">Signal</keyword>
<evidence type="ECO:0000313" key="6">
    <source>
        <dbReference type="Proteomes" id="UP000663940"/>
    </source>
</evidence>
<evidence type="ECO:0000256" key="1">
    <source>
        <dbReference type="SAM" id="SignalP"/>
    </source>
</evidence>
<dbReference type="Pfam" id="PF12969">
    <property type="entry name" value="DUF3857"/>
    <property type="match status" value="1"/>
</dbReference>
<feature type="chain" id="PRO_5042078378" evidence="1">
    <location>
        <begin position="20"/>
        <end position="660"/>
    </location>
</feature>
<reference evidence="4 6" key="2">
    <citation type="submission" date="2021-03" db="EMBL/GenBank/DDBJ databases">
        <title>Mucilaginibacter strains isolated from gold and copper mining confer multi heavy-metal resistance.</title>
        <authorList>
            <person name="Li Y."/>
        </authorList>
    </citation>
    <scope>NUCLEOTIDE SEQUENCE [LARGE SCALE GENOMIC DNA]</scope>
    <source>
        <strain evidence="4 6">P2-4</strain>
    </source>
</reference>
<name>A0AAE6JL34_9SPHI</name>
<keyword evidence="6" id="KW-1185">Reference proteome</keyword>
<feature type="signal peptide" evidence="1">
    <location>
        <begin position="1"/>
        <end position="19"/>
    </location>
</feature>
<dbReference type="InterPro" id="IPR024618">
    <property type="entry name" value="DUF3857"/>
</dbReference>
<dbReference type="Proteomes" id="UP000250557">
    <property type="component" value="Chromosome"/>
</dbReference>
<proteinExistence type="predicted"/>
<gene>
    <name evidence="3" type="ORF">DIU31_024535</name>
    <name evidence="4" type="ORF">J3L21_02895</name>
</gene>
<dbReference type="AlphaFoldDB" id="A0AAE6JL34"/>
<organism evidence="3 5">
    <name type="scientific">Mucilaginibacter rubeus</name>
    <dbReference type="NCBI Taxonomy" id="2027860"/>
    <lineage>
        <taxon>Bacteria</taxon>
        <taxon>Pseudomonadati</taxon>
        <taxon>Bacteroidota</taxon>
        <taxon>Sphingobacteriia</taxon>
        <taxon>Sphingobacteriales</taxon>
        <taxon>Sphingobacteriaceae</taxon>
        <taxon>Mucilaginibacter</taxon>
    </lineage>
</organism>
<reference evidence="3 5" key="1">
    <citation type="submission" date="2019-08" db="EMBL/GenBank/DDBJ databases">
        <title>Comparative genome analysis confer to the adaptation heavy metal polluted environment.</title>
        <authorList>
            <person name="Li Y."/>
        </authorList>
    </citation>
    <scope>NUCLEOTIDE SEQUENCE [LARGE SCALE GENOMIC DNA]</scope>
    <source>
        <strain evidence="3 5">P2</strain>
    </source>
</reference>
<evidence type="ECO:0000313" key="3">
    <source>
        <dbReference type="EMBL" id="QEM06527.1"/>
    </source>
</evidence>
<dbReference type="EMBL" id="CP071880">
    <property type="protein sequence ID" value="QTE50943.1"/>
    <property type="molecule type" value="Genomic_DNA"/>
</dbReference>
<protein>
    <submittedName>
        <fullName evidence="3">DUF3857 domain-containing protein</fullName>
    </submittedName>
</protein>
<feature type="domain" description="DUF3857" evidence="2">
    <location>
        <begin position="73"/>
        <end position="197"/>
    </location>
</feature>
<dbReference type="RefSeq" id="WP_112657041.1">
    <property type="nucleotide sequence ID" value="NZ_CP043451.1"/>
</dbReference>
<dbReference type="Gene3D" id="2.60.40.3140">
    <property type="match status" value="1"/>
</dbReference>
<dbReference type="Gene3D" id="3.10.620.30">
    <property type="match status" value="1"/>
</dbReference>
<evidence type="ECO:0000259" key="2">
    <source>
        <dbReference type="Pfam" id="PF12969"/>
    </source>
</evidence>